<keyword evidence="3" id="KW-1185">Reference proteome</keyword>
<evidence type="ECO:0000256" key="1">
    <source>
        <dbReference type="SAM" id="MobiDB-lite"/>
    </source>
</evidence>
<protein>
    <submittedName>
        <fullName evidence="2">Uncharacterized protein</fullName>
    </submittedName>
</protein>
<evidence type="ECO:0000313" key="3">
    <source>
        <dbReference type="Proteomes" id="UP000823749"/>
    </source>
</evidence>
<proteinExistence type="predicted"/>
<feature type="compositionally biased region" description="Pro residues" evidence="1">
    <location>
        <begin position="59"/>
        <end position="69"/>
    </location>
</feature>
<organism evidence="2 3">
    <name type="scientific">Rhododendron griersonianum</name>
    <dbReference type="NCBI Taxonomy" id="479676"/>
    <lineage>
        <taxon>Eukaryota</taxon>
        <taxon>Viridiplantae</taxon>
        <taxon>Streptophyta</taxon>
        <taxon>Embryophyta</taxon>
        <taxon>Tracheophyta</taxon>
        <taxon>Spermatophyta</taxon>
        <taxon>Magnoliopsida</taxon>
        <taxon>eudicotyledons</taxon>
        <taxon>Gunneridae</taxon>
        <taxon>Pentapetalae</taxon>
        <taxon>asterids</taxon>
        <taxon>Ericales</taxon>
        <taxon>Ericaceae</taxon>
        <taxon>Ericoideae</taxon>
        <taxon>Rhodoreae</taxon>
        <taxon>Rhododendron</taxon>
    </lineage>
</organism>
<sequence length="150" mass="17262">MSNKKQGGCPPFTPKVLANNRSLLVPEYTGPTPPPEDDMELYEVSITWEMPSPTMHPEYLPPTETPAPPVENFEQPFSFPMFDMETDPELEAALLDLSQYPLEPLEEPPVLTEEEPREQGCKILEEAETRGERDYKIWLRKKLWNCPTLE</sequence>
<reference evidence="2" key="1">
    <citation type="submission" date="2020-08" db="EMBL/GenBank/DDBJ databases">
        <title>Plant Genome Project.</title>
        <authorList>
            <person name="Zhang R.-G."/>
        </authorList>
    </citation>
    <scope>NUCLEOTIDE SEQUENCE</scope>
    <source>
        <strain evidence="2">WSP0</strain>
        <tissue evidence="2">Leaf</tissue>
    </source>
</reference>
<name>A0AAV6IAR1_9ERIC</name>
<dbReference type="AlphaFoldDB" id="A0AAV6IAR1"/>
<gene>
    <name evidence="2" type="ORF">RHGRI_030978</name>
</gene>
<dbReference type="Proteomes" id="UP000823749">
    <property type="component" value="Chromosome 11"/>
</dbReference>
<evidence type="ECO:0000313" key="2">
    <source>
        <dbReference type="EMBL" id="KAG5524159.1"/>
    </source>
</evidence>
<comment type="caution">
    <text evidence="2">The sequence shown here is derived from an EMBL/GenBank/DDBJ whole genome shotgun (WGS) entry which is preliminary data.</text>
</comment>
<accession>A0AAV6IAR1</accession>
<dbReference type="EMBL" id="JACTNZ010000011">
    <property type="protein sequence ID" value="KAG5524159.1"/>
    <property type="molecule type" value="Genomic_DNA"/>
</dbReference>
<feature type="region of interest" description="Disordered" evidence="1">
    <location>
        <begin position="55"/>
        <end position="75"/>
    </location>
</feature>